<dbReference type="GO" id="GO:0005886">
    <property type="term" value="C:plasma membrane"/>
    <property type="evidence" value="ECO:0007669"/>
    <property type="project" value="TreeGrafter"/>
</dbReference>
<dbReference type="EMBL" id="CCSE01000001">
    <property type="protein sequence ID" value="CEA03842.1"/>
    <property type="molecule type" value="Genomic_DNA"/>
</dbReference>
<proteinExistence type="inferred from homology"/>
<evidence type="ECO:0000256" key="5">
    <source>
        <dbReference type="ARBA" id="ARBA00022723"/>
    </source>
</evidence>
<dbReference type="HOGENOM" id="CLU_045532_1_0_9"/>
<dbReference type="AlphaFoldDB" id="A0A078MEF7"/>
<dbReference type="STRING" id="1461582.BN1048_02229"/>
<keyword evidence="9" id="KW-0460">Magnesium</keyword>
<feature type="domain" description="DAGKc" evidence="13">
    <location>
        <begin position="1"/>
        <end position="131"/>
    </location>
</feature>
<keyword evidence="4" id="KW-0808">Transferase</keyword>
<evidence type="ECO:0000256" key="7">
    <source>
        <dbReference type="ARBA" id="ARBA00022777"/>
    </source>
</evidence>
<evidence type="ECO:0000256" key="10">
    <source>
        <dbReference type="ARBA" id="ARBA00023098"/>
    </source>
</evidence>
<keyword evidence="15" id="KW-1185">Reference proteome</keyword>
<evidence type="ECO:0000256" key="6">
    <source>
        <dbReference type="ARBA" id="ARBA00022741"/>
    </source>
</evidence>
<evidence type="ECO:0000313" key="14">
    <source>
        <dbReference type="EMBL" id="CEA03842.1"/>
    </source>
</evidence>
<dbReference type="Proteomes" id="UP000044136">
    <property type="component" value="Unassembled WGS sequence"/>
</dbReference>
<organism evidence="14 15">
    <name type="scientific">Jeotgalicoccus saudimassiliensis</name>
    <dbReference type="NCBI Taxonomy" id="1461582"/>
    <lineage>
        <taxon>Bacteria</taxon>
        <taxon>Bacillati</taxon>
        <taxon>Bacillota</taxon>
        <taxon>Bacilli</taxon>
        <taxon>Bacillales</taxon>
        <taxon>Staphylococcaceae</taxon>
        <taxon>Jeotgalicoccus</taxon>
    </lineage>
</organism>
<dbReference type="PANTHER" id="PTHR12358:SF106">
    <property type="entry name" value="LIPID KINASE YEGS"/>
    <property type="match status" value="1"/>
</dbReference>
<dbReference type="Pfam" id="PF00781">
    <property type="entry name" value="DAGK_cat"/>
    <property type="match status" value="1"/>
</dbReference>
<dbReference type="PANTHER" id="PTHR12358">
    <property type="entry name" value="SPHINGOSINE KINASE"/>
    <property type="match status" value="1"/>
</dbReference>
<dbReference type="RefSeq" id="WP_035811255.1">
    <property type="nucleotide sequence ID" value="NZ_CCSE01000001.1"/>
</dbReference>
<dbReference type="GO" id="GO:0046872">
    <property type="term" value="F:metal ion binding"/>
    <property type="evidence" value="ECO:0007669"/>
    <property type="project" value="UniProtKB-KW"/>
</dbReference>
<gene>
    <name evidence="14" type="primary">dagK_2</name>
    <name evidence="14" type="ORF">BN1048_02229</name>
</gene>
<keyword evidence="7 14" id="KW-0418">Kinase</keyword>
<evidence type="ECO:0000256" key="11">
    <source>
        <dbReference type="ARBA" id="ARBA00023209"/>
    </source>
</evidence>
<keyword evidence="10" id="KW-0443">Lipid metabolism</keyword>
<dbReference type="GO" id="GO:0008654">
    <property type="term" value="P:phospholipid biosynthetic process"/>
    <property type="evidence" value="ECO:0007669"/>
    <property type="project" value="UniProtKB-KW"/>
</dbReference>
<dbReference type="PROSITE" id="PS50146">
    <property type="entry name" value="DAGK"/>
    <property type="match status" value="1"/>
</dbReference>
<comment type="similarity">
    <text evidence="2">Belongs to the diacylglycerol/lipid kinase family.</text>
</comment>
<keyword evidence="11" id="KW-0594">Phospholipid biosynthesis</keyword>
<keyword evidence="3" id="KW-0444">Lipid biosynthesis</keyword>
<evidence type="ECO:0000259" key="13">
    <source>
        <dbReference type="PROSITE" id="PS50146"/>
    </source>
</evidence>
<sequence>MKTARIIYNPTAGKEGFQEQLPEVLARFESAGYITSAHATTGQDDATYAARFACEHGFDLVVASGGDGTVNEVINGLAEYDERPELGIIPMGTVNDFTRALKIPNDIDEAVSIILNGKTGRVDLGSMNGKYFMNIAGGGKITEVSYEAPSRLKAIIGSLAYYVKGIELIPQMRSINLRIEHDDELFEGEVMIFLLGLTNSIGGFEKLVPNAKLNDGYFSLLILEHVNLAEFGHILSLATRGEHLKHPKVHYYKAEDVRITAYDEVQLNLDGEFGGVLPAHFKNLKEFLKIRVSDEFYNELYSEDNGYTLPDVEQQ</sequence>
<dbReference type="Pfam" id="PF19279">
    <property type="entry name" value="YegS_C"/>
    <property type="match status" value="1"/>
</dbReference>
<dbReference type="InterPro" id="IPR050187">
    <property type="entry name" value="Lipid_Phosphate_FormReg"/>
</dbReference>
<evidence type="ECO:0000256" key="4">
    <source>
        <dbReference type="ARBA" id="ARBA00022679"/>
    </source>
</evidence>
<dbReference type="InterPro" id="IPR001206">
    <property type="entry name" value="Diacylglycerol_kinase_cat_dom"/>
</dbReference>
<comment type="cofactor">
    <cofactor evidence="1">
        <name>Mg(2+)</name>
        <dbReference type="ChEBI" id="CHEBI:18420"/>
    </cofactor>
</comment>
<evidence type="ECO:0000256" key="8">
    <source>
        <dbReference type="ARBA" id="ARBA00022840"/>
    </source>
</evidence>
<evidence type="ECO:0000256" key="1">
    <source>
        <dbReference type="ARBA" id="ARBA00001946"/>
    </source>
</evidence>
<dbReference type="InterPro" id="IPR017438">
    <property type="entry name" value="ATP-NAD_kinase_N"/>
</dbReference>
<dbReference type="Gene3D" id="3.40.50.10330">
    <property type="entry name" value="Probable inorganic polyphosphate/atp-NAD kinase, domain 1"/>
    <property type="match status" value="1"/>
</dbReference>
<dbReference type="SMART" id="SM00046">
    <property type="entry name" value="DAGKc"/>
    <property type="match status" value="1"/>
</dbReference>
<dbReference type="OrthoDB" id="142078at2"/>
<dbReference type="eggNOG" id="COG1597">
    <property type="taxonomic scope" value="Bacteria"/>
</dbReference>
<dbReference type="InterPro" id="IPR045540">
    <property type="entry name" value="YegS/DAGK_C"/>
</dbReference>
<accession>A0A078MEF7</accession>
<keyword evidence="5" id="KW-0479">Metal-binding</keyword>
<evidence type="ECO:0000256" key="2">
    <source>
        <dbReference type="ARBA" id="ARBA00005983"/>
    </source>
</evidence>
<evidence type="ECO:0000256" key="9">
    <source>
        <dbReference type="ARBA" id="ARBA00022842"/>
    </source>
</evidence>
<evidence type="ECO:0000256" key="3">
    <source>
        <dbReference type="ARBA" id="ARBA00022516"/>
    </source>
</evidence>
<keyword evidence="12" id="KW-1208">Phospholipid metabolism</keyword>
<dbReference type="InterPro" id="IPR005218">
    <property type="entry name" value="Diacylglycerol/lipid_kinase"/>
</dbReference>
<dbReference type="SUPFAM" id="SSF111331">
    <property type="entry name" value="NAD kinase/diacylglycerol kinase-like"/>
    <property type="match status" value="1"/>
</dbReference>
<evidence type="ECO:0000313" key="15">
    <source>
        <dbReference type="Proteomes" id="UP000044136"/>
    </source>
</evidence>
<keyword evidence="6" id="KW-0547">Nucleotide-binding</keyword>
<dbReference type="NCBIfam" id="NF009874">
    <property type="entry name" value="PRK13337.1"/>
    <property type="match status" value="1"/>
</dbReference>
<name>A0A078MEF7_9STAP</name>
<dbReference type="NCBIfam" id="TIGR00147">
    <property type="entry name" value="YegS/Rv2252/BmrU family lipid kinase"/>
    <property type="match status" value="1"/>
</dbReference>
<evidence type="ECO:0000256" key="12">
    <source>
        <dbReference type="ARBA" id="ARBA00023264"/>
    </source>
</evidence>
<dbReference type="GO" id="GO:0005524">
    <property type="term" value="F:ATP binding"/>
    <property type="evidence" value="ECO:0007669"/>
    <property type="project" value="UniProtKB-KW"/>
</dbReference>
<dbReference type="Gene3D" id="2.60.200.40">
    <property type="match status" value="1"/>
</dbReference>
<keyword evidence="8" id="KW-0067">ATP-binding</keyword>
<dbReference type="InterPro" id="IPR016064">
    <property type="entry name" value="NAD/diacylglycerol_kinase_sf"/>
</dbReference>
<dbReference type="NCBIfam" id="NF009603">
    <property type="entry name" value="PRK13055.1"/>
    <property type="match status" value="1"/>
</dbReference>
<protein>
    <submittedName>
        <fullName evidence="14">Diacylglycerol kinase</fullName>
    </submittedName>
</protein>
<dbReference type="GO" id="GO:0004143">
    <property type="term" value="F:ATP-dependent diacylglycerol kinase activity"/>
    <property type="evidence" value="ECO:0007669"/>
    <property type="project" value="TreeGrafter"/>
</dbReference>
<reference evidence="14 15" key="1">
    <citation type="submission" date="2014-07" db="EMBL/GenBank/DDBJ databases">
        <authorList>
            <person name="Urmite Genomes Urmite Genomes"/>
        </authorList>
    </citation>
    <scope>NUCLEOTIDE SEQUENCE [LARGE SCALE GENOMIC DNA]</scope>
    <source>
        <strain evidence="14 15">13MG44_air</strain>
    </source>
</reference>